<dbReference type="Gene3D" id="3.40.1440.10">
    <property type="entry name" value="GIY-YIG endonuclease"/>
    <property type="match status" value="1"/>
</dbReference>
<evidence type="ECO:0000313" key="2">
    <source>
        <dbReference type="Proteomes" id="UP000255207"/>
    </source>
</evidence>
<dbReference type="RefSeq" id="WP_114827350.1">
    <property type="nucleotide sequence ID" value="NZ_QQTO01000019.1"/>
</dbReference>
<dbReference type="CDD" id="cd10451">
    <property type="entry name" value="GIY-YIG_LuxR_like"/>
    <property type="match status" value="1"/>
</dbReference>
<protein>
    <submittedName>
        <fullName evidence="1">GIY-YIG nuclease family protein</fullName>
    </submittedName>
</protein>
<dbReference type="EMBL" id="QQTP01000001">
    <property type="protein sequence ID" value="RDJ29233.1"/>
    <property type="molecule type" value="Genomic_DNA"/>
</dbReference>
<proteinExistence type="predicted"/>
<gene>
    <name evidence="1" type="ORF">DWE98_01255</name>
</gene>
<sequence>MNREDRKAAVAAYKDRKAAVGIYAVRCSATDQQWAGSAPDLATIWNRLCFTLRQGVSPHRSLQDAWTEHGAERFAFDILERLDDEQLAHGRDRILRDRRAYWCATLPAEPI</sequence>
<name>A0A370LB81_9HYPH</name>
<comment type="caution">
    <text evidence="1">The sequence shown here is derived from an EMBL/GenBank/DDBJ whole genome shotgun (WGS) entry which is preliminary data.</text>
</comment>
<accession>A0A370LB81</accession>
<dbReference type="AlphaFoldDB" id="A0A370LB81"/>
<organism evidence="1 2">
    <name type="scientific">Bosea caraganae</name>
    <dbReference type="NCBI Taxonomy" id="2763117"/>
    <lineage>
        <taxon>Bacteria</taxon>
        <taxon>Pseudomonadati</taxon>
        <taxon>Pseudomonadota</taxon>
        <taxon>Alphaproteobacteria</taxon>
        <taxon>Hyphomicrobiales</taxon>
        <taxon>Boseaceae</taxon>
        <taxon>Bosea</taxon>
    </lineage>
</organism>
<reference evidence="2" key="1">
    <citation type="submission" date="2018-07" db="EMBL/GenBank/DDBJ databases">
        <authorList>
            <person name="Safronova V.I."/>
            <person name="Chirak E.R."/>
            <person name="Sazanova A.L."/>
        </authorList>
    </citation>
    <scope>NUCLEOTIDE SEQUENCE [LARGE SCALE GENOMIC DNA]</scope>
    <source>
        <strain evidence="2">RCAM04685</strain>
    </source>
</reference>
<dbReference type="Proteomes" id="UP000255207">
    <property type="component" value="Unassembled WGS sequence"/>
</dbReference>
<evidence type="ECO:0000313" key="1">
    <source>
        <dbReference type="EMBL" id="RDJ29233.1"/>
    </source>
</evidence>
<dbReference type="InterPro" id="IPR035901">
    <property type="entry name" value="GIY-YIG_endonuc_sf"/>
</dbReference>
<keyword evidence="2" id="KW-1185">Reference proteome</keyword>
<dbReference type="SUPFAM" id="SSF82771">
    <property type="entry name" value="GIY-YIG endonuclease"/>
    <property type="match status" value="1"/>
</dbReference>
<dbReference type="OrthoDB" id="7270972at2"/>